<gene>
    <name evidence="1" type="primary">7</name>
    <name evidence="1" type="ORF">PBI_LEMURIA_7</name>
</gene>
<dbReference type="KEGG" id="vg:63926169"/>
<dbReference type="GeneID" id="63926169"/>
<dbReference type="SUPFAM" id="SSF56563">
    <property type="entry name" value="Major capsid protein gp5"/>
    <property type="match status" value="1"/>
</dbReference>
<dbReference type="RefSeq" id="YP_010051677.1">
    <property type="nucleotide sequence ID" value="NC_054446.1"/>
</dbReference>
<dbReference type="EMBL" id="MN234185">
    <property type="protein sequence ID" value="QFG10087.1"/>
    <property type="molecule type" value="Genomic_DNA"/>
</dbReference>
<reference evidence="1 2" key="1">
    <citation type="submission" date="2019-07" db="EMBL/GenBank/DDBJ databases">
        <authorList>
            <person name="Divens A.M."/>
            <person name="Garlena R.A."/>
            <person name="Russell D.A."/>
            <person name="Pope W.H."/>
            <person name="Jacobs-Sera D."/>
            <person name="Hatfull G.F."/>
        </authorList>
    </citation>
    <scope>NUCLEOTIDE SEQUENCE [LARGE SCALE GENOMIC DNA]</scope>
</reference>
<evidence type="ECO:0000313" key="1">
    <source>
        <dbReference type="EMBL" id="QFG10087.1"/>
    </source>
</evidence>
<name>A0A5J6TJF1_9CAUD</name>
<protein>
    <submittedName>
        <fullName evidence="1">Major capsid protein</fullName>
    </submittedName>
</protein>
<proteinExistence type="predicted"/>
<sequence length="308" mass="33314">MATFGTGQLKNLPRNIADGMVKDVVQGSTVAALSARRPQRFGNEDIITFTGRPKAEFVGEGQAKSSTTGEFDFVTSTPKKTQVTMRFNEEVQWADEDYQLGVLDTLSEAGAEALARALDLGLYHRINPLTGTEIEGWSNYLNAAERRVEITPATASAPELTVEAAIGLLVANGHPTPVNGLALHPSLAWGLSTERFDDGRKKYPELGLGIDLGSYNGLRSSTSDTVAGGDEALPALTAARAVRGIVGDFANGIRWGVQREIPLELIKYGDPDGQGDLKRFNQIALRLEIVYGWYVFTDRFVVIEDAVA</sequence>
<dbReference type="Proteomes" id="UP000325760">
    <property type="component" value="Segment"/>
</dbReference>
<accession>A0A5J6TJF1</accession>
<keyword evidence="2" id="KW-1185">Reference proteome</keyword>
<organism evidence="1 2">
    <name type="scientific">Mycobacterium phage Lemuria</name>
    <dbReference type="NCBI Taxonomy" id="2599868"/>
    <lineage>
        <taxon>Viruses</taxon>
        <taxon>Duplodnaviria</taxon>
        <taxon>Heunggongvirae</taxon>
        <taxon>Uroviricota</taxon>
        <taxon>Caudoviricetes</taxon>
        <taxon>Gclasvirinae</taxon>
        <taxon>Jolieduovirus</taxon>
        <taxon>Jolieduovirus lemuria</taxon>
    </lineage>
</organism>
<evidence type="ECO:0000313" key="2">
    <source>
        <dbReference type="Proteomes" id="UP000325760"/>
    </source>
</evidence>